<dbReference type="OrthoDB" id="8776531at2"/>
<evidence type="ECO:0000313" key="2">
    <source>
        <dbReference type="EMBL" id="PXX51109.1"/>
    </source>
</evidence>
<accession>A0A318JPJ6</accession>
<sequence length="185" mass="20516">MFLIDDLIYLGIHAATIQVQFLGGIPSPNQEQVAQVAVKPIVSMFSAYRECIYEGVVVPYSKPSPGVQEKDTIAQTTHDIDGRALIVYKRQCPDKAAEKLFLAGEAKSISVVNGKDMVFVKEFNPVDVREPAWMAQVMNTLRHSDSTVASEFRTYANLSKLEPDNVNSTNPESLQKANAQEEIKQ</sequence>
<dbReference type="RefSeq" id="WP_059285614.1">
    <property type="nucleotide sequence ID" value="NZ_LNQU01000033.1"/>
</dbReference>
<dbReference type="Proteomes" id="UP000248395">
    <property type="component" value="Unassembled WGS sequence"/>
</dbReference>
<feature type="compositionally biased region" description="Polar residues" evidence="1">
    <location>
        <begin position="165"/>
        <end position="178"/>
    </location>
</feature>
<reference evidence="2 3" key="1">
    <citation type="submission" date="2018-05" db="EMBL/GenBank/DDBJ databases">
        <title>Genomic Encyclopedia of Type Strains, Phase IV (KMG-IV): sequencing the most valuable type-strain genomes for metagenomic binning, comparative biology and taxonomic classification.</title>
        <authorList>
            <person name="Goeker M."/>
        </authorList>
    </citation>
    <scope>NUCLEOTIDE SEQUENCE [LARGE SCALE GENOMIC DNA]</scope>
    <source>
        <strain evidence="2 3">DSM 25134</strain>
    </source>
</reference>
<evidence type="ECO:0000256" key="1">
    <source>
        <dbReference type="SAM" id="MobiDB-lite"/>
    </source>
</evidence>
<organism evidence="2 3">
    <name type="scientific">Aquitalea magnusonii</name>
    <dbReference type="NCBI Taxonomy" id="332411"/>
    <lineage>
        <taxon>Bacteria</taxon>
        <taxon>Pseudomonadati</taxon>
        <taxon>Pseudomonadota</taxon>
        <taxon>Betaproteobacteria</taxon>
        <taxon>Neisseriales</taxon>
        <taxon>Chromobacteriaceae</taxon>
        <taxon>Aquitalea</taxon>
    </lineage>
</organism>
<dbReference type="AlphaFoldDB" id="A0A318JPJ6"/>
<protein>
    <submittedName>
        <fullName evidence="2">Uncharacterized protein</fullName>
    </submittedName>
</protein>
<evidence type="ECO:0000313" key="3">
    <source>
        <dbReference type="Proteomes" id="UP000248395"/>
    </source>
</evidence>
<comment type="caution">
    <text evidence="2">The sequence shown here is derived from an EMBL/GenBank/DDBJ whole genome shotgun (WGS) entry which is preliminary data.</text>
</comment>
<name>A0A318JPJ6_9NEIS</name>
<keyword evidence="3" id="KW-1185">Reference proteome</keyword>
<dbReference type="EMBL" id="QJKC01000001">
    <property type="protein sequence ID" value="PXX51109.1"/>
    <property type="molecule type" value="Genomic_DNA"/>
</dbReference>
<feature type="region of interest" description="Disordered" evidence="1">
    <location>
        <begin position="161"/>
        <end position="185"/>
    </location>
</feature>
<gene>
    <name evidence="2" type="ORF">DFR38_101170</name>
</gene>
<proteinExistence type="predicted"/>